<protein>
    <submittedName>
        <fullName evidence="5">Endophilin-A3</fullName>
    </submittedName>
</protein>
<evidence type="ECO:0000256" key="2">
    <source>
        <dbReference type="ARBA" id="ARBA00022443"/>
    </source>
</evidence>
<evidence type="ECO:0000256" key="1">
    <source>
        <dbReference type="ARBA" id="ARBA00004412"/>
    </source>
</evidence>
<dbReference type="GO" id="GO:0005769">
    <property type="term" value="C:early endosome"/>
    <property type="evidence" value="ECO:0007669"/>
    <property type="project" value="UniProtKB-SubCell"/>
</dbReference>
<dbReference type="InterPro" id="IPR035824">
    <property type="entry name" value="Endophilin_A_SH3"/>
</dbReference>
<dbReference type="SMART" id="SM00326">
    <property type="entry name" value="SH3"/>
    <property type="match status" value="1"/>
</dbReference>
<dbReference type="PANTHER" id="PTHR14167:SF116">
    <property type="entry name" value="CAP, ISOFORM AC"/>
    <property type="match status" value="1"/>
</dbReference>
<dbReference type="InterPro" id="IPR001452">
    <property type="entry name" value="SH3_domain"/>
</dbReference>
<dbReference type="CDD" id="cd11803">
    <property type="entry name" value="SH3_Endophilin_A"/>
    <property type="match status" value="1"/>
</dbReference>
<keyword evidence="6" id="KW-1185">Reference proteome</keyword>
<proteinExistence type="predicted"/>
<evidence type="ECO:0000259" key="4">
    <source>
        <dbReference type="PROSITE" id="PS50002"/>
    </source>
</evidence>
<keyword evidence="2 3" id="KW-0728">SH3 domain</keyword>
<dbReference type="Gene3D" id="2.30.30.40">
    <property type="entry name" value="SH3 Domains"/>
    <property type="match status" value="1"/>
</dbReference>
<comment type="subcellular location">
    <subcellularLocation>
        <location evidence="1">Early endosome</location>
    </subcellularLocation>
</comment>
<dbReference type="InterPro" id="IPR036028">
    <property type="entry name" value="SH3-like_dom_sf"/>
</dbReference>
<comment type="caution">
    <text evidence="5">The sequence shown here is derived from an EMBL/GenBank/DDBJ whole genome shotgun (WGS) entry which is preliminary data.</text>
</comment>
<evidence type="ECO:0000313" key="6">
    <source>
        <dbReference type="Proteomes" id="UP000700334"/>
    </source>
</evidence>
<dbReference type="Pfam" id="PF07653">
    <property type="entry name" value="SH3_2"/>
    <property type="match status" value="1"/>
</dbReference>
<feature type="domain" description="SH3" evidence="4">
    <location>
        <begin position="37"/>
        <end position="96"/>
    </location>
</feature>
<dbReference type="OrthoDB" id="443981at2759"/>
<gene>
    <name evidence="5" type="ORF">J0S82_016141</name>
</gene>
<dbReference type="PANTHER" id="PTHR14167">
    <property type="entry name" value="SH3 DOMAIN-CONTAINING"/>
    <property type="match status" value="1"/>
</dbReference>
<dbReference type="PROSITE" id="PS50002">
    <property type="entry name" value="SH3"/>
    <property type="match status" value="1"/>
</dbReference>
<sequence>MGLPAWPGAARPASSFRAAGRLTVLCPCAAAGPEEPGGRPCCRGLYDFEPENQGELGFKEGDIIALTGQIDENWYEGEARGESGFFPVSYVEVVVPLPP</sequence>
<reference evidence="5" key="1">
    <citation type="journal article" date="2021" name="Evol. Appl.">
        <title>The genome of the Pyrenean desman and the effects of bottlenecks and inbreeding on the genomic landscape of an endangered species.</title>
        <authorList>
            <person name="Escoda L."/>
            <person name="Castresana J."/>
        </authorList>
    </citation>
    <scope>NUCLEOTIDE SEQUENCE</scope>
    <source>
        <strain evidence="5">IBE-C5619</strain>
    </source>
</reference>
<evidence type="ECO:0000256" key="3">
    <source>
        <dbReference type="PROSITE-ProRule" id="PRU00192"/>
    </source>
</evidence>
<dbReference type="SUPFAM" id="SSF50044">
    <property type="entry name" value="SH3-domain"/>
    <property type="match status" value="1"/>
</dbReference>
<dbReference type="InterPro" id="IPR050384">
    <property type="entry name" value="Endophilin_SH3RF"/>
</dbReference>
<organism evidence="5 6">
    <name type="scientific">Galemys pyrenaicus</name>
    <name type="common">Iberian desman</name>
    <name type="synonym">Pyrenean desman</name>
    <dbReference type="NCBI Taxonomy" id="202257"/>
    <lineage>
        <taxon>Eukaryota</taxon>
        <taxon>Metazoa</taxon>
        <taxon>Chordata</taxon>
        <taxon>Craniata</taxon>
        <taxon>Vertebrata</taxon>
        <taxon>Euteleostomi</taxon>
        <taxon>Mammalia</taxon>
        <taxon>Eutheria</taxon>
        <taxon>Laurasiatheria</taxon>
        <taxon>Eulipotyphla</taxon>
        <taxon>Talpidae</taxon>
        <taxon>Galemys</taxon>
    </lineage>
</organism>
<name>A0A8J6ACC2_GALPY</name>
<dbReference type="EMBL" id="JAGFMF010011680">
    <property type="protein sequence ID" value="KAG8516407.1"/>
    <property type="molecule type" value="Genomic_DNA"/>
</dbReference>
<dbReference type="Proteomes" id="UP000700334">
    <property type="component" value="Unassembled WGS sequence"/>
</dbReference>
<dbReference type="PRINTS" id="PR00452">
    <property type="entry name" value="SH3DOMAIN"/>
</dbReference>
<accession>A0A8J6ACC2</accession>
<dbReference type="PRINTS" id="PR00499">
    <property type="entry name" value="P67PHOX"/>
</dbReference>
<evidence type="ECO:0000313" key="5">
    <source>
        <dbReference type="EMBL" id="KAG8516407.1"/>
    </source>
</evidence>
<dbReference type="AlphaFoldDB" id="A0A8J6ACC2"/>